<name>A0A8J2IQL8_FUSEQ</name>
<dbReference type="InterPro" id="IPR057596">
    <property type="entry name" value="RDRP_core"/>
</dbReference>
<evidence type="ECO:0000256" key="1">
    <source>
        <dbReference type="RuleBase" id="RU363098"/>
    </source>
</evidence>
<protein>
    <recommendedName>
        <fullName evidence="1">RNA-dependent RNA polymerase</fullName>
        <ecNumber evidence="1">2.7.7.48</ecNumber>
    </recommendedName>
</protein>
<keyword evidence="1" id="KW-0694">RNA-binding</keyword>
<keyword evidence="1" id="KW-0808">Transferase</keyword>
<comment type="caution">
    <text evidence="5">The sequence shown here is derived from an EMBL/GenBank/DDBJ whole genome shotgun (WGS) entry which is preliminary data.</text>
</comment>
<dbReference type="EC" id="2.7.7.48" evidence="1"/>
<dbReference type="Pfam" id="PF25358">
    <property type="entry name" value="PH_fung_RdRP"/>
    <property type="match status" value="1"/>
</dbReference>
<dbReference type="GO" id="GO:0003968">
    <property type="term" value="F:RNA-directed RNA polymerase activity"/>
    <property type="evidence" value="ECO:0007669"/>
    <property type="project" value="UniProtKB-KW"/>
</dbReference>
<organism evidence="5 6">
    <name type="scientific">Fusarium equiseti</name>
    <name type="common">Fusarium scirpi</name>
    <dbReference type="NCBI Taxonomy" id="61235"/>
    <lineage>
        <taxon>Eukaryota</taxon>
        <taxon>Fungi</taxon>
        <taxon>Dikarya</taxon>
        <taxon>Ascomycota</taxon>
        <taxon>Pezizomycotina</taxon>
        <taxon>Sordariomycetes</taxon>
        <taxon>Hypocreomycetidae</taxon>
        <taxon>Hypocreales</taxon>
        <taxon>Nectriaceae</taxon>
        <taxon>Fusarium</taxon>
        <taxon>Fusarium incarnatum-equiseti species complex</taxon>
    </lineage>
</organism>
<sequence>MEILCRNVPQDLSEESFKQELLPFMNVLNITDFWCDKPRGRPQAWIRFLNVGDGSAFLEKHGKHRRPDEYGKENMNPNFSFRPNSKPRDTPRLYILRTPVFVEQSHKPVDKHTIAHFKYEREKKKKETASATKKDRHAAAKAFNIADVRCGGNTFWGENDILTFVDHNKLVLPKGVTGKFTSQWLTVQVAHGNRMDFHNETIRNLIAGRSDLSLTLVLTEPPKMYIRRLSSEEHSTPGWSRVQGLSTWGLPREYSSSCLVYRIYLYDIISFDEVLGSLKNKDALAITNRALPSVVLNAMPPENNHFLGREIFTEKAKRLLASGVHFALLFQIQALVWNNYINPASGIKLLGVLEAVIQDAKEKQVAPAVTTDAMKRLFQSLPYPCPGTDPRDLDVVSIMVEIMDAEYEARRDNIERDRVYGSKLPAQHIWIFKALVTPTRVLLTGPDADSKNRVLRKYSANNDYFLRVVFCDEDGQNLGFHPKIDNEPIYSQFRRIMDEGIQIVGRKYHFLGFSHSSLRSHSAWFSAPFTDEDFKIQTPEAILKALGDFEDIRVPAKCAARIGQAFSETPYAVPIFETDIAYRFIHDVKSADGSRVFSDGVGTISQDALEEVWPYMSMKAAAPTCLQIRWGGCKGMLSLDTRLKGKVFCIRKESMMKFPSRDIAELGICDAASKPLRLVLNRPMIKILEDMGTKDEWFLKLQNNALNILRNVTADASNTSAFLEHHAIGVNMGLPKLVKQFDAIGIDYRRDRFLKAAVEHVVLRELRLLKHKARIPVDHGVTLFGIMDETGFLNEGEIYVTYDKSYGRRNGQGVKSTLKDGEVIVTRSPALHPGDIQLAKQVTPPQGHPLRSLQNCVIFSQKGERDLPSMLSGGDLDGDLYNVIWDPEAKPYRCFLPADYPRVTPQPLDRPVNAQDIADFFINFMRTDILGMIATRHVILADRHDEGTLHLDCIALAGLHSTAVDFSKTGIPANPKDLPKPHRFRPDFLALAPPLELYDKGQLAHIGEVNEIDNADDPMARTKYKYYLSEKILGRLYRQVDEKKIWDEDIHRRINTAGPSVWDQLLTIVQNEVDKYKLDIDWTRKSEEAWKIRGLYDSSILAKMWQFSENARAPLTEVEVFCGFILNKRGAQTRRQNDSSIKLKEEIDRIMTWIVKQIRDRGVGERAETLSTTTEADAATSRWREDVVELCWACVAVACIKRENAPLLHRGTKDLESFRVVAACCLIKELNNLARKMEMEFEAGGGFVGVGRGGGRGRGGRGGRSMTLPIR</sequence>
<dbReference type="PANTHER" id="PTHR23079">
    <property type="entry name" value="RNA-DEPENDENT RNA POLYMERASE"/>
    <property type="match status" value="1"/>
</dbReference>
<evidence type="ECO:0000256" key="2">
    <source>
        <dbReference type="SAM" id="MobiDB-lite"/>
    </source>
</evidence>
<keyword evidence="1" id="KW-0548">Nucleotidyltransferase</keyword>
<accession>A0A8J2IQL8</accession>
<dbReference type="GO" id="GO:0031380">
    <property type="term" value="C:nuclear RNA-directed RNA polymerase complex"/>
    <property type="evidence" value="ECO:0007669"/>
    <property type="project" value="TreeGrafter"/>
</dbReference>
<feature type="domain" description="RDRP core" evidence="3">
    <location>
        <begin position="436"/>
        <end position="1040"/>
    </location>
</feature>
<dbReference type="GO" id="GO:0003723">
    <property type="term" value="F:RNA binding"/>
    <property type="evidence" value="ECO:0007669"/>
    <property type="project" value="UniProtKB-KW"/>
</dbReference>
<reference evidence="5" key="1">
    <citation type="submission" date="2021-05" db="EMBL/GenBank/DDBJ databases">
        <authorList>
            <person name="Khan N."/>
        </authorList>
    </citation>
    <scope>NUCLEOTIDE SEQUENCE</scope>
</reference>
<evidence type="ECO:0000259" key="4">
    <source>
        <dbReference type="Pfam" id="PF25358"/>
    </source>
</evidence>
<dbReference type="AlphaFoldDB" id="A0A8J2IQL8"/>
<feature type="region of interest" description="Disordered" evidence="2">
    <location>
        <begin position="62"/>
        <end position="83"/>
    </location>
</feature>
<evidence type="ECO:0000259" key="3">
    <source>
        <dbReference type="Pfam" id="PF05183"/>
    </source>
</evidence>
<dbReference type="EMBL" id="CAJSTJ010000124">
    <property type="protein sequence ID" value="CAG7558422.1"/>
    <property type="molecule type" value="Genomic_DNA"/>
</dbReference>
<dbReference type="InterPro" id="IPR057503">
    <property type="entry name" value="PH_RdRP"/>
</dbReference>
<feature type="domain" description="RdRP-like PH" evidence="4">
    <location>
        <begin position="141"/>
        <end position="283"/>
    </location>
</feature>
<proteinExistence type="inferred from homology"/>
<dbReference type="PANTHER" id="PTHR23079:SF17">
    <property type="entry name" value="RNA-DEPENDENT RNA POLYMERASE"/>
    <property type="match status" value="1"/>
</dbReference>
<dbReference type="GO" id="GO:0030422">
    <property type="term" value="P:siRNA processing"/>
    <property type="evidence" value="ECO:0007669"/>
    <property type="project" value="TreeGrafter"/>
</dbReference>
<dbReference type="Proteomes" id="UP000693738">
    <property type="component" value="Unassembled WGS sequence"/>
</dbReference>
<dbReference type="Pfam" id="PF05183">
    <property type="entry name" value="RdRP"/>
    <property type="match status" value="1"/>
</dbReference>
<comment type="catalytic activity">
    <reaction evidence="1">
        <text>RNA(n) + a ribonucleoside 5'-triphosphate = RNA(n+1) + diphosphate</text>
        <dbReference type="Rhea" id="RHEA:21248"/>
        <dbReference type="Rhea" id="RHEA-COMP:14527"/>
        <dbReference type="Rhea" id="RHEA-COMP:17342"/>
        <dbReference type="ChEBI" id="CHEBI:33019"/>
        <dbReference type="ChEBI" id="CHEBI:61557"/>
        <dbReference type="ChEBI" id="CHEBI:140395"/>
        <dbReference type="EC" id="2.7.7.48"/>
    </reaction>
</comment>
<comment type="similarity">
    <text evidence="1">Belongs to the RdRP family.</text>
</comment>
<evidence type="ECO:0000313" key="5">
    <source>
        <dbReference type="EMBL" id="CAG7558422.1"/>
    </source>
</evidence>
<gene>
    <name evidence="5" type="ORF">FEQUK3_LOCUS4190</name>
</gene>
<keyword evidence="1" id="KW-0696">RNA-directed RNA polymerase</keyword>
<evidence type="ECO:0000313" key="6">
    <source>
        <dbReference type="Proteomes" id="UP000693738"/>
    </source>
</evidence>
<dbReference type="InterPro" id="IPR007855">
    <property type="entry name" value="RDRP"/>
</dbReference>